<evidence type="ECO:0000313" key="9">
    <source>
        <dbReference type="EMBL" id="KAH9415887.1"/>
    </source>
</evidence>
<accession>A0ABQ8J078</accession>
<evidence type="ECO:0000256" key="5">
    <source>
        <dbReference type="PROSITE-ProRule" id="PRU00042"/>
    </source>
</evidence>
<dbReference type="InterPro" id="IPR013087">
    <property type="entry name" value="Znf_C2H2_type"/>
</dbReference>
<keyword evidence="2" id="KW-0677">Repeat</keyword>
<reference evidence="9 10" key="1">
    <citation type="journal article" date="2018" name="J. Allergy Clin. Immunol.">
        <title>High-quality assembly of Dermatophagoides pteronyssinus genome and transcriptome reveals a wide range of novel allergens.</title>
        <authorList>
            <person name="Liu X.Y."/>
            <person name="Yang K.Y."/>
            <person name="Wang M.Q."/>
            <person name="Kwok J.S."/>
            <person name="Zeng X."/>
            <person name="Yang Z."/>
            <person name="Xiao X.J."/>
            <person name="Lau C.P."/>
            <person name="Li Y."/>
            <person name="Huang Z.M."/>
            <person name="Ba J.G."/>
            <person name="Yim A.K."/>
            <person name="Ouyang C.Y."/>
            <person name="Ngai S.M."/>
            <person name="Chan T.F."/>
            <person name="Leung E.L."/>
            <person name="Liu L."/>
            <person name="Liu Z.G."/>
            <person name="Tsui S.K."/>
        </authorList>
    </citation>
    <scope>NUCLEOTIDE SEQUENCE [LARGE SCALE GENOMIC DNA]</scope>
    <source>
        <strain evidence="9">Derp</strain>
    </source>
</reference>
<gene>
    <name evidence="9" type="ORF">DERP_000381</name>
</gene>
<evidence type="ECO:0000256" key="1">
    <source>
        <dbReference type="ARBA" id="ARBA00022723"/>
    </source>
</evidence>
<keyword evidence="6" id="KW-0175">Coiled coil</keyword>
<keyword evidence="4" id="KW-0862">Zinc</keyword>
<reference evidence="9 10" key="2">
    <citation type="journal article" date="2022" name="Mol. Biol. Evol.">
        <title>Comparative Genomics Reveals Insights into the Divergent Evolution of Astigmatic Mites and Household Pest Adaptations.</title>
        <authorList>
            <person name="Xiong Q."/>
            <person name="Wan A.T."/>
            <person name="Liu X."/>
            <person name="Fung C.S."/>
            <person name="Xiao X."/>
            <person name="Malainual N."/>
            <person name="Hou J."/>
            <person name="Wang L."/>
            <person name="Wang M."/>
            <person name="Yang K.Y."/>
            <person name="Cui Y."/>
            <person name="Leung E.L."/>
            <person name="Nong W."/>
            <person name="Shin S.K."/>
            <person name="Au S.W."/>
            <person name="Jeong K.Y."/>
            <person name="Chew F.T."/>
            <person name="Hui J.H."/>
            <person name="Leung T.F."/>
            <person name="Tungtrongchitr A."/>
            <person name="Zhong N."/>
            <person name="Liu Z."/>
            <person name="Tsui S.K."/>
        </authorList>
    </citation>
    <scope>NUCLEOTIDE SEQUENCE [LARGE SCALE GENOMIC DNA]</scope>
    <source>
        <strain evidence="9">Derp</strain>
    </source>
</reference>
<protein>
    <recommendedName>
        <fullName evidence="8">C2H2-type domain-containing protein</fullName>
    </recommendedName>
</protein>
<dbReference type="EMBL" id="NJHN03000095">
    <property type="protein sequence ID" value="KAH9415887.1"/>
    <property type="molecule type" value="Genomic_DNA"/>
</dbReference>
<feature type="region of interest" description="Disordered" evidence="7">
    <location>
        <begin position="283"/>
        <end position="339"/>
    </location>
</feature>
<dbReference type="PROSITE" id="PS50157">
    <property type="entry name" value="ZINC_FINGER_C2H2_2"/>
    <property type="match status" value="1"/>
</dbReference>
<evidence type="ECO:0000256" key="6">
    <source>
        <dbReference type="SAM" id="Coils"/>
    </source>
</evidence>
<name>A0ABQ8J078_DERPT</name>
<proteinExistence type="predicted"/>
<dbReference type="Gene3D" id="3.30.160.60">
    <property type="entry name" value="Classic Zinc Finger"/>
    <property type="match status" value="2"/>
</dbReference>
<keyword evidence="1" id="KW-0479">Metal-binding</keyword>
<feature type="compositionally biased region" description="Low complexity" evidence="7">
    <location>
        <begin position="289"/>
        <end position="308"/>
    </location>
</feature>
<dbReference type="SUPFAM" id="SSF57667">
    <property type="entry name" value="beta-beta-alpha zinc fingers"/>
    <property type="match status" value="1"/>
</dbReference>
<dbReference type="PROSITE" id="PS00028">
    <property type="entry name" value="ZINC_FINGER_C2H2_1"/>
    <property type="match status" value="1"/>
</dbReference>
<feature type="region of interest" description="Disordered" evidence="7">
    <location>
        <begin position="648"/>
        <end position="676"/>
    </location>
</feature>
<feature type="domain" description="C2H2-type" evidence="8">
    <location>
        <begin position="212"/>
        <end position="240"/>
    </location>
</feature>
<dbReference type="PANTHER" id="PTHR24379:SF117">
    <property type="entry name" value="ZINC FINGER PROTEIN WECKLE"/>
    <property type="match status" value="1"/>
</dbReference>
<dbReference type="SMART" id="SM00355">
    <property type="entry name" value="ZnF_C2H2"/>
    <property type="match status" value="6"/>
</dbReference>
<feature type="compositionally biased region" description="Polar residues" evidence="7">
    <location>
        <begin position="309"/>
        <end position="328"/>
    </location>
</feature>
<dbReference type="InterPro" id="IPR036236">
    <property type="entry name" value="Znf_C2H2_sf"/>
</dbReference>
<feature type="coiled-coil region" evidence="6">
    <location>
        <begin position="73"/>
        <end position="114"/>
    </location>
</feature>
<evidence type="ECO:0000256" key="7">
    <source>
        <dbReference type="SAM" id="MobiDB-lite"/>
    </source>
</evidence>
<dbReference type="Proteomes" id="UP000887458">
    <property type="component" value="Unassembled WGS sequence"/>
</dbReference>
<keyword evidence="10" id="KW-1185">Reference proteome</keyword>
<organism evidence="9 10">
    <name type="scientific">Dermatophagoides pteronyssinus</name>
    <name type="common">European house dust mite</name>
    <dbReference type="NCBI Taxonomy" id="6956"/>
    <lineage>
        <taxon>Eukaryota</taxon>
        <taxon>Metazoa</taxon>
        <taxon>Ecdysozoa</taxon>
        <taxon>Arthropoda</taxon>
        <taxon>Chelicerata</taxon>
        <taxon>Arachnida</taxon>
        <taxon>Acari</taxon>
        <taxon>Acariformes</taxon>
        <taxon>Sarcoptiformes</taxon>
        <taxon>Astigmata</taxon>
        <taxon>Psoroptidia</taxon>
        <taxon>Analgoidea</taxon>
        <taxon>Pyroglyphidae</taxon>
        <taxon>Dermatophagoidinae</taxon>
        <taxon>Dermatophagoides</taxon>
    </lineage>
</organism>
<keyword evidence="3 5" id="KW-0863">Zinc-finger</keyword>
<dbReference type="PANTHER" id="PTHR24379">
    <property type="entry name" value="KRAB AND ZINC FINGER DOMAIN-CONTAINING"/>
    <property type="match status" value="1"/>
</dbReference>
<sequence>MEHPSSSSSSSWFVNRIGNGGNETNVMDVGTFFSLTNPSLIQQNNNNNNAVTDQQIHLNSQTQTTTISSVALIDHLQQSLQQEQARRIEIEKELISLKQKYMELQREVTETKALQENSLSMQRTHLESIKKRLINTLNMAIDSNNQSHELTTDPPKLQRLIEYIHECDECQFKTKSNVSLILHKMNHQITDHHYMLSTTSFTTRNSNSKSIYKCSACDTDKLTRHQVYRHIYDLHTTEKPLSCPYCEFTFTHNDYLEQHIPIKHGKATFASLSSSKPAQLYYHNDGPIHTNSNSHSGSNNSSHSLTTTITEVDPSTSSPTYELQSSNRNKNRRQTTSKNISQTDLKCTFPDCNFVTIFPSTLDFHLQAHLTTKYKCPYCPYVANAIVDIKRHIQKNKKHEGMKMYSCQKCSFAADCDRQFKEHLRAYHFGFEANDAVIDYFIEEMFSNKNKQRTCNDDRENINRAINSNDTTETVIAINSITMNTNNNNNNSGQQTSTNEVTPPLVKKFAGIKDHQQCLVTANNDITNQSLNIQIASDRNAGQTSQTFYNLELTTAAAVSSTNVPLLFTSGSGVGDGNQRLSNAIKSIPLSSVTIVPQQHGHEQHQHQLHVQQPQTATLLSVPSDANLNQLLNHHATLISVEEQASNNNHVHHQQSTNSSQDNGGQDSSLTTSIQQQEQIPVTITTQYLSYTNY</sequence>
<evidence type="ECO:0000313" key="10">
    <source>
        <dbReference type="Proteomes" id="UP000887458"/>
    </source>
</evidence>
<evidence type="ECO:0000256" key="3">
    <source>
        <dbReference type="ARBA" id="ARBA00022771"/>
    </source>
</evidence>
<evidence type="ECO:0000256" key="4">
    <source>
        <dbReference type="ARBA" id="ARBA00022833"/>
    </source>
</evidence>
<evidence type="ECO:0000259" key="8">
    <source>
        <dbReference type="PROSITE" id="PS50157"/>
    </source>
</evidence>
<evidence type="ECO:0000256" key="2">
    <source>
        <dbReference type="ARBA" id="ARBA00022737"/>
    </source>
</evidence>
<comment type="caution">
    <text evidence="9">The sequence shown here is derived from an EMBL/GenBank/DDBJ whole genome shotgun (WGS) entry which is preliminary data.</text>
</comment>